<proteinExistence type="predicted"/>
<keyword evidence="1" id="KW-1133">Transmembrane helix</keyword>
<reference evidence="2 3" key="1">
    <citation type="journal article" date="2013" name="Curr. Biol.">
        <title>The Genome of the Foraminiferan Reticulomyxa filosa.</title>
        <authorList>
            <person name="Glockner G."/>
            <person name="Hulsmann N."/>
            <person name="Schleicher M."/>
            <person name="Noegel A.A."/>
            <person name="Eichinger L."/>
            <person name="Gallinger C."/>
            <person name="Pawlowski J."/>
            <person name="Sierra R."/>
            <person name="Euteneuer U."/>
            <person name="Pillet L."/>
            <person name="Moustafa A."/>
            <person name="Platzer M."/>
            <person name="Groth M."/>
            <person name="Szafranski K."/>
            <person name="Schliwa M."/>
        </authorList>
    </citation>
    <scope>NUCLEOTIDE SEQUENCE [LARGE SCALE GENOMIC DNA]</scope>
</reference>
<evidence type="ECO:0000256" key="1">
    <source>
        <dbReference type="SAM" id="Phobius"/>
    </source>
</evidence>
<comment type="caution">
    <text evidence="2">The sequence shown here is derived from an EMBL/GenBank/DDBJ whole genome shotgun (WGS) entry which is preliminary data.</text>
</comment>
<keyword evidence="1" id="KW-0472">Membrane</keyword>
<accession>X6M4J3</accession>
<dbReference type="Gene3D" id="2.130.10.10">
    <property type="entry name" value="YVTN repeat-like/Quinoprotein amine dehydrogenase"/>
    <property type="match status" value="1"/>
</dbReference>
<evidence type="ECO:0000313" key="3">
    <source>
        <dbReference type="Proteomes" id="UP000023152"/>
    </source>
</evidence>
<dbReference type="SUPFAM" id="SSF50978">
    <property type="entry name" value="WD40 repeat-like"/>
    <property type="match status" value="1"/>
</dbReference>
<keyword evidence="1" id="KW-0812">Transmembrane</keyword>
<dbReference type="AlphaFoldDB" id="X6M4J3"/>
<name>X6M4J3_RETFI</name>
<dbReference type="Proteomes" id="UP000023152">
    <property type="component" value="Unassembled WGS sequence"/>
</dbReference>
<feature type="transmembrane region" description="Helical" evidence="1">
    <location>
        <begin position="227"/>
        <end position="251"/>
    </location>
</feature>
<keyword evidence="3" id="KW-1185">Reference proteome</keyword>
<dbReference type="InterPro" id="IPR036322">
    <property type="entry name" value="WD40_repeat_dom_sf"/>
</dbReference>
<sequence length="252" mass="29032">MATIRIFKIDWQSDTCCDFKEKVKQVNGHLENSCYLQVVKYHLISTMRLHFTLMIKPFNTLKQNIKKLSDISPLQSNDNKNNSIDGNGCTICSGSWIISFEYGILKQKKLTVFKKHENELINIILSGSDGCSVRLWCIRSGQQIQVFNGHTNNVMCVEYIPFVIKSNSEVVSDNSNVICFGSIDNSICFGSNKNELYLIKGDERKDFGITCLKFIGLKRIEKNKDNIYLFFKKILNVQYYILLTMICYLLIK</sequence>
<evidence type="ECO:0000313" key="2">
    <source>
        <dbReference type="EMBL" id="ETO08888.1"/>
    </source>
</evidence>
<protein>
    <submittedName>
        <fullName evidence="2">Uncharacterized protein</fullName>
    </submittedName>
</protein>
<dbReference type="EMBL" id="ASPP01024599">
    <property type="protein sequence ID" value="ETO08888.1"/>
    <property type="molecule type" value="Genomic_DNA"/>
</dbReference>
<dbReference type="InterPro" id="IPR015943">
    <property type="entry name" value="WD40/YVTN_repeat-like_dom_sf"/>
</dbReference>
<gene>
    <name evidence="2" type="ORF">RFI_28499</name>
</gene>
<organism evidence="2 3">
    <name type="scientific">Reticulomyxa filosa</name>
    <dbReference type="NCBI Taxonomy" id="46433"/>
    <lineage>
        <taxon>Eukaryota</taxon>
        <taxon>Sar</taxon>
        <taxon>Rhizaria</taxon>
        <taxon>Retaria</taxon>
        <taxon>Foraminifera</taxon>
        <taxon>Monothalamids</taxon>
        <taxon>Reticulomyxidae</taxon>
        <taxon>Reticulomyxa</taxon>
    </lineage>
</organism>